<dbReference type="InterPro" id="IPR020846">
    <property type="entry name" value="MFS_dom"/>
</dbReference>
<feature type="transmembrane region" description="Helical" evidence="5">
    <location>
        <begin position="48"/>
        <end position="66"/>
    </location>
</feature>
<dbReference type="EMBL" id="CR543861">
    <property type="protein sequence ID" value="CAG68612.1"/>
    <property type="molecule type" value="Genomic_DNA"/>
</dbReference>
<feature type="transmembrane region" description="Helical" evidence="5">
    <location>
        <begin position="132"/>
        <end position="157"/>
    </location>
</feature>
<feature type="transmembrane region" description="Helical" evidence="5">
    <location>
        <begin position="78"/>
        <end position="101"/>
    </location>
</feature>
<feature type="transmembrane region" description="Helical" evidence="5">
    <location>
        <begin position="393"/>
        <end position="416"/>
    </location>
</feature>
<feature type="transmembrane region" description="Helical" evidence="5">
    <location>
        <begin position="195"/>
        <end position="217"/>
    </location>
</feature>
<dbReference type="InterPro" id="IPR036259">
    <property type="entry name" value="MFS_trans_sf"/>
</dbReference>
<evidence type="ECO:0000259" key="6">
    <source>
        <dbReference type="PROSITE" id="PS50850"/>
    </source>
</evidence>
<dbReference type="GO" id="GO:0016020">
    <property type="term" value="C:membrane"/>
    <property type="evidence" value="ECO:0007669"/>
    <property type="project" value="UniProtKB-SubCell"/>
</dbReference>
<dbReference type="AlphaFoldDB" id="Q6FBF0"/>
<dbReference type="GO" id="GO:0022857">
    <property type="term" value="F:transmembrane transporter activity"/>
    <property type="evidence" value="ECO:0007669"/>
    <property type="project" value="InterPro"/>
</dbReference>
<dbReference type="eggNOG" id="COG0738">
    <property type="taxonomic scope" value="Bacteria"/>
</dbReference>
<dbReference type="HOGENOM" id="CLU_035309_1_0_6"/>
<dbReference type="PROSITE" id="PS50850">
    <property type="entry name" value="MFS"/>
    <property type="match status" value="1"/>
</dbReference>
<dbReference type="SUPFAM" id="SSF103473">
    <property type="entry name" value="MFS general substrate transporter"/>
    <property type="match status" value="1"/>
</dbReference>
<keyword evidence="4 5" id="KW-0472">Membrane</keyword>
<dbReference type="KEGG" id="aci:ACIAD1773"/>
<dbReference type="CDD" id="cd17393">
    <property type="entry name" value="MFS_MosC_like"/>
    <property type="match status" value="1"/>
</dbReference>
<proteinExistence type="predicted"/>
<organism evidence="7 8">
    <name type="scientific">Acinetobacter baylyi (strain ATCC 33305 / BD413 / ADP1)</name>
    <dbReference type="NCBI Taxonomy" id="62977"/>
    <lineage>
        <taxon>Bacteria</taxon>
        <taxon>Pseudomonadati</taxon>
        <taxon>Pseudomonadota</taxon>
        <taxon>Gammaproteobacteria</taxon>
        <taxon>Moraxellales</taxon>
        <taxon>Moraxellaceae</taxon>
        <taxon>Acinetobacter</taxon>
    </lineage>
</organism>
<evidence type="ECO:0000256" key="5">
    <source>
        <dbReference type="SAM" id="Phobius"/>
    </source>
</evidence>
<feature type="transmembrane region" description="Helical" evidence="5">
    <location>
        <begin position="336"/>
        <end position="354"/>
    </location>
</feature>
<gene>
    <name evidence="7" type="ordered locus">ACIAD1773</name>
</gene>
<feature type="transmembrane region" description="Helical" evidence="5">
    <location>
        <begin position="108"/>
        <end position="126"/>
    </location>
</feature>
<keyword evidence="3 5" id="KW-1133">Transmembrane helix</keyword>
<evidence type="ECO:0000256" key="3">
    <source>
        <dbReference type="ARBA" id="ARBA00022989"/>
    </source>
</evidence>
<accession>Q6FBF0</accession>
<protein>
    <submittedName>
        <fullName evidence="7">Putative transport protein (Permease)</fullName>
    </submittedName>
</protein>
<feature type="transmembrane region" description="Helical" evidence="5">
    <location>
        <begin position="241"/>
        <end position="258"/>
    </location>
</feature>
<name>Q6FBF0_ACIAD</name>
<dbReference type="PANTHER" id="PTHR23514:SF13">
    <property type="entry name" value="INNER MEMBRANE PROTEIN YBJJ"/>
    <property type="match status" value="1"/>
</dbReference>
<feature type="transmembrane region" description="Helical" evidence="5">
    <location>
        <begin position="169"/>
        <end position="189"/>
    </location>
</feature>
<evidence type="ECO:0000313" key="7">
    <source>
        <dbReference type="EMBL" id="CAG68612.1"/>
    </source>
</evidence>
<dbReference type="BioCyc" id="ASP62977:ACIAD_RS08180-MONOMER"/>
<feature type="domain" description="Major facilitator superfamily (MFS) profile" evidence="6">
    <location>
        <begin position="42"/>
        <end position="422"/>
    </location>
</feature>
<dbReference type="Pfam" id="PF07690">
    <property type="entry name" value="MFS_1"/>
    <property type="match status" value="1"/>
</dbReference>
<sequence>MGAFAWNAFLEWITSDLIFGSTRMIFYSRAVRADTQVQLASQRLSTRLAFFSLGFATAAWAPLIPFAQQRLHLNHADFGLLLLCTGLGAILAMPTTGLLIYRLGCKTLIAFALILLLTLLPVLALGTTALTMAVILFFFGTAAGSLGVAVNFQAVIVEKNSEKPMMSGFHGMCSLGGLIGVMSVTALLAFGVTPFVSIISISMILVLIGLLTVPYALSAHQQKNTSQDDSHQSIDTAKKRPTLLVILIGLICFISFLSEGAAMDWSGIYLTTQYSMNAAYAGLGYTFFAIAMTSGRLFGQKALHLLGENKLINSSVICAFIGLATIVVAPHWIFVLIGYALLGLGSANIVPIMFSRLGKQSTMQKAAALSCVSTMAYTGSLTGPALVGVIGEYIGLSLVFTGLAIMIISILMLNYFSQLQVK</sequence>
<dbReference type="OrthoDB" id="9810941at2"/>
<feature type="transmembrane region" description="Helical" evidence="5">
    <location>
        <begin position="366"/>
        <end position="387"/>
    </location>
</feature>
<dbReference type="InterPro" id="IPR011701">
    <property type="entry name" value="MFS"/>
</dbReference>
<dbReference type="InterPro" id="IPR051788">
    <property type="entry name" value="MFS_Transporter"/>
</dbReference>
<feature type="transmembrane region" description="Helical" evidence="5">
    <location>
        <begin position="311"/>
        <end position="330"/>
    </location>
</feature>
<keyword evidence="2 5" id="KW-0812">Transmembrane</keyword>
<feature type="transmembrane region" description="Helical" evidence="5">
    <location>
        <begin position="6"/>
        <end position="27"/>
    </location>
</feature>
<dbReference type="STRING" id="202950.GCA_001485005_03148"/>
<reference evidence="7 8" key="1">
    <citation type="journal article" date="2004" name="Nucleic Acids Res.">
        <title>Unique features revealed by the genome sequence of Acinetobacter sp. ADP1, a versatile and naturally transformation competent bacterium.</title>
        <authorList>
            <person name="Barbe V."/>
            <person name="Vallenet D."/>
            <person name="Fonknechten N."/>
            <person name="Kreimeyer A."/>
            <person name="Oztas S."/>
            <person name="Labarre L."/>
            <person name="Cruveiller S."/>
            <person name="Robert C."/>
            <person name="Duprat S."/>
            <person name="Wincker P."/>
            <person name="Ornston L.N."/>
            <person name="Weissenbach J."/>
            <person name="Marliere P."/>
            <person name="Cohen G.N."/>
            <person name="Medigue C."/>
        </authorList>
    </citation>
    <scope>NUCLEOTIDE SEQUENCE [LARGE SCALE GENOMIC DNA]</scope>
    <source>
        <strain evidence="8">ATCC 33305 / BD413 / ADP1</strain>
    </source>
</reference>
<evidence type="ECO:0000256" key="4">
    <source>
        <dbReference type="ARBA" id="ARBA00023136"/>
    </source>
</evidence>
<comment type="subcellular location">
    <subcellularLocation>
        <location evidence="1">Membrane</location>
        <topology evidence="1">Multi-pass membrane protein</topology>
    </subcellularLocation>
</comment>
<feature type="transmembrane region" description="Helical" evidence="5">
    <location>
        <begin position="278"/>
        <end position="299"/>
    </location>
</feature>
<dbReference type="PANTHER" id="PTHR23514">
    <property type="entry name" value="BYPASS OF STOP CODON PROTEIN 6"/>
    <property type="match status" value="1"/>
</dbReference>
<dbReference type="Proteomes" id="UP000000430">
    <property type="component" value="Chromosome"/>
</dbReference>
<evidence type="ECO:0000256" key="1">
    <source>
        <dbReference type="ARBA" id="ARBA00004141"/>
    </source>
</evidence>
<dbReference type="Gene3D" id="1.20.1250.20">
    <property type="entry name" value="MFS general substrate transporter like domains"/>
    <property type="match status" value="1"/>
</dbReference>
<evidence type="ECO:0000313" key="8">
    <source>
        <dbReference type="Proteomes" id="UP000000430"/>
    </source>
</evidence>
<evidence type="ECO:0000256" key="2">
    <source>
        <dbReference type="ARBA" id="ARBA00022692"/>
    </source>
</evidence>